<name>A0A8S1KQ70_PARPR</name>
<accession>A0A8S1KQ70</accession>
<evidence type="ECO:0000313" key="2">
    <source>
        <dbReference type="Proteomes" id="UP000688137"/>
    </source>
</evidence>
<reference evidence="1" key="1">
    <citation type="submission" date="2021-01" db="EMBL/GenBank/DDBJ databases">
        <authorList>
            <consortium name="Genoscope - CEA"/>
            <person name="William W."/>
        </authorList>
    </citation>
    <scope>NUCLEOTIDE SEQUENCE</scope>
</reference>
<dbReference type="EMBL" id="CAJJDM010000021">
    <property type="protein sequence ID" value="CAD8055322.1"/>
    <property type="molecule type" value="Genomic_DNA"/>
</dbReference>
<proteinExistence type="predicted"/>
<gene>
    <name evidence="1" type="ORF">PPRIM_AZ9-3.1.T0230120</name>
</gene>
<keyword evidence="2" id="KW-1185">Reference proteome</keyword>
<comment type="caution">
    <text evidence="1">The sequence shown here is derived from an EMBL/GenBank/DDBJ whole genome shotgun (WGS) entry which is preliminary data.</text>
</comment>
<sequence length="139" mass="16690">MNQQLQQQVCREIIILQNNFQAQLGILQIEQGYNLICYQLQKIYRKNQVIKLLYWVDSAKNQITQISQLDNQKNIHDIKQNLSNKIIEQSQINTDLKIQIQNFEQSKKLKYRTSQISQNNKNQIQLYSKKLEENFYKID</sequence>
<protein>
    <submittedName>
        <fullName evidence="1">Uncharacterized protein</fullName>
    </submittedName>
</protein>
<evidence type="ECO:0000313" key="1">
    <source>
        <dbReference type="EMBL" id="CAD8055322.1"/>
    </source>
</evidence>
<organism evidence="1 2">
    <name type="scientific">Paramecium primaurelia</name>
    <dbReference type="NCBI Taxonomy" id="5886"/>
    <lineage>
        <taxon>Eukaryota</taxon>
        <taxon>Sar</taxon>
        <taxon>Alveolata</taxon>
        <taxon>Ciliophora</taxon>
        <taxon>Intramacronucleata</taxon>
        <taxon>Oligohymenophorea</taxon>
        <taxon>Peniculida</taxon>
        <taxon>Parameciidae</taxon>
        <taxon>Paramecium</taxon>
    </lineage>
</organism>
<dbReference type="AlphaFoldDB" id="A0A8S1KQ70"/>
<dbReference type="Proteomes" id="UP000688137">
    <property type="component" value="Unassembled WGS sequence"/>
</dbReference>